<dbReference type="InterPro" id="IPR051490">
    <property type="entry name" value="THEM6_lcsJ_thioesterase"/>
</dbReference>
<evidence type="ECO:0000313" key="2">
    <source>
        <dbReference type="Proteomes" id="UP000245539"/>
    </source>
</evidence>
<reference evidence="1 2" key="1">
    <citation type="submission" date="2018-05" db="EMBL/GenBank/DDBJ databases">
        <title>Leucothrix arctica sp. nov., isolated from Arctic seawater.</title>
        <authorList>
            <person name="Choi A."/>
            <person name="Baek K."/>
        </authorList>
    </citation>
    <scope>NUCLEOTIDE SEQUENCE [LARGE SCALE GENOMIC DNA]</scope>
    <source>
        <strain evidence="1 2">JCM 18388</strain>
    </source>
</reference>
<comment type="caution">
    <text evidence="1">The sequence shown here is derived from an EMBL/GenBank/DDBJ whole genome shotgun (WGS) entry which is preliminary data.</text>
</comment>
<dbReference type="EMBL" id="QGKM01000010">
    <property type="protein sequence ID" value="PWQ99511.1"/>
    <property type="molecule type" value="Genomic_DNA"/>
</dbReference>
<sequence>MYPIIRLINVMIQARKAPKIAYTSPSTIQFRCHPWDLDMFNEMNNGRVLTLYDLGRFNLGVRCNLLKVLGENKWALVVAGSSVRYRKRIKMFDKITMHTQCVGIDEKWFYIEQSMWVKDKPCSSVLIRGGISSKNGLINPAEVLKLMGDEPGNCELSEWVQEWIESEQHRPWPPTLEAS</sequence>
<keyword evidence="2" id="KW-1185">Reference proteome</keyword>
<dbReference type="RefSeq" id="WP_109836708.1">
    <property type="nucleotide sequence ID" value="NZ_QGKM01000010.1"/>
</dbReference>
<evidence type="ECO:0000313" key="1">
    <source>
        <dbReference type="EMBL" id="PWQ99511.1"/>
    </source>
</evidence>
<dbReference type="Pfam" id="PF13279">
    <property type="entry name" value="4HBT_2"/>
    <property type="match status" value="1"/>
</dbReference>
<dbReference type="SUPFAM" id="SSF54637">
    <property type="entry name" value="Thioesterase/thiol ester dehydrase-isomerase"/>
    <property type="match status" value="1"/>
</dbReference>
<dbReference type="Gene3D" id="3.10.129.10">
    <property type="entry name" value="Hotdog Thioesterase"/>
    <property type="match status" value="1"/>
</dbReference>
<dbReference type="PANTHER" id="PTHR12475:SF4">
    <property type="entry name" value="PROTEIN THEM6"/>
    <property type="match status" value="1"/>
</dbReference>
<name>A0A317CMR7_9GAMM</name>
<accession>A0A317CMR7</accession>
<protein>
    <submittedName>
        <fullName evidence="1">Thioeseterase</fullName>
    </submittedName>
</protein>
<dbReference type="Proteomes" id="UP000245539">
    <property type="component" value="Unassembled WGS sequence"/>
</dbReference>
<dbReference type="OrthoDB" id="3727779at2"/>
<gene>
    <name evidence="1" type="ORF">DKW60_05730</name>
</gene>
<proteinExistence type="predicted"/>
<dbReference type="InterPro" id="IPR029069">
    <property type="entry name" value="HotDog_dom_sf"/>
</dbReference>
<organism evidence="1 2">
    <name type="scientific">Leucothrix pacifica</name>
    <dbReference type="NCBI Taxonomy" id="1247513"/>
    <lineage>
        <taxon>Bacteria</taxon>
        <taxon>Pseudomonadati</taxon>
        <taxon>Pseudomonadota</taxon>
        <taxon>Gammaproteobacteria</taxon>
        <taxon>Thiotrichales</taxon>
        <taxon>Thiotrichaceae</taxon>
        <taxon>Leucothrix</taxon>
    </lineage>
</organism>
<dbReference type="PANTHER" id="PTHR12475">
    <property type="match status" value="1"/>
</dbReference>
<dbReference type="CDD" id="cd00586">
    <property type="entry name" value="4HBT"/>
    <property type="match status" value="1"/>
</dbReference>
<dbReference type="AlphaFoldDB" id="A0A317CMR7"/>